<protein>
    <submittedName>
        <fullName evidence="2">Uncharacterized protein</fullName>
    </submittedName>
</protein>
<organism evidence="2 3">
    <name type="scientific">Amniculicola lignicola CBS 123094</name>
    <dbReference type="NCBI Taxonomy" id="1392246"/>
    <lineage>
        <taxon>Eukaryota</taxon>
        <taxon>Fungi</taxon>
        <taxon>Dikarya</taxon>
        <taxon>Ascomycota</taxon>
        <taxon>Pezizomycotina</taxon>
        <taxon>Dothideomycetes</taxon>
        <taxon>Pleosporomycetidae</taxon>
        <taxon>Pleosporales</taxon>
        <taxon>Amniculicolaceae</taxon>
        <taxon>Amniculicola</taxon>
    </lineage>
</organism>
<evidence type="ECO:0000256" key="1">
    <source>
        <dbReference type="SAM" id="MobiDB-lite"/>
    </source>
</evidence>
<proteinExistence type="predicted"/>
<feature type="compositionally biased region" description="Low complexity" evidence="1">
    <location>
        <begin position="115"/>
        <end position="126"/>
    </location>
</feature>
<dbReference type="Proteomes" id="UP000799779">
    <property type="component" value="Unassembled WGS sequence"/>
</dbReference>
<dbReference type="AlphaFoldDB" id="A0A6A5W932"/>
<keyword evidence="3" id="KW-1185">Reference proteome</keyword>
<feature type="region of interest" description="Disordered" evidence="1">
    <location>
        <begin position="105"/>
        <end position="135"/>
    </location>
</feature>
<name>A0A6A5W932_9PLEO</name>
<sequence length="236" mass="26098">MDGYQDDQQFCNKDGDEQAVDQRCTRDQLRVDRRTRRRDGGQVLAAGPSAEPIALTVGVRLLCDCTPADCELRMLVETAEQQQGDREISGARASKYRRAANGLRAVGRTQRSGSAKTAAEQATTETGPASMSFTPEPARCQRTVIAQHKRHRRTAAQAVLLSPLVLSTVHHARNGRLARWAAVRESVTLPGPPPGCPARRQRLRFWFCGGHLRRPFLGPYVLAMRPPPRQRPAQAS</sequence>
<gene>
    <name evidence="2" type="ORF">P154DRAFT_578427</name>
</gene>
<dbReference type="EMBL" id="ML977608">
    <property type="protein sequence ID" value="KAF1997897.1"/>
    <property type="molecule type" value="Genomic_DNA"/>
</dbReference>
<evidence type="ECO:0000313" key="3">
    <source>
        <dbReference type="Proteomes" id="UP000799779"/>
    </source>
</evidence>
<evidence type="ECO:0000313" key="2">
    <source>
        <dbReference type="EMBL" id="KAF1997897.1"/>
    </source>
</evidence>
<accession>A0A6A5W932</accession>
<reference evidence="2" key="1">
    <citation type="journal article" date="2020" name="Stud. Mycol.">
        <title>101 Dothideomycetes genomes: a test case for predicting lifestyles and emergence of pathogens.</title>
        <authorList>
            <person name="Haridas S."/>
            <person name="Albert R."/>
            <person name="Binder M."/>
            <person name="Bloem J."/>
            <person name="Labutti K."/>
            <person name="Salamov A."/>
            <person name="Andreopoulos B."/>
            <person name="Baker S."/>
            <person name="Barry K."/>
            <person name="Bills G."/>
            <person name="Bluhm B."/>
            <person name="Cannon C."/>
            <person name="Castanera R."/>
            <person name="Culley D."/>
            <person name="Daum C."/>
            <person name="Ezra D."/>
            <person name="Gonzalez J."/>
            <person name="Henrissat B."/>
            <person name="Kuo A."/>
            <person name="Liang C."/>
            <person name="Lipzen A."/>
            <person name="Lutzoni F."/>
            <person name="Magnuson J."/>
            <person name="Mondo S."/>
            <person name="Nolan M."/>
            <person name="Ohm R."/>
            <person name="Pangilinan J."/>
            <person name="Park H.-J."/>
            <person name="Ramirez L."/>
            <person name="Alfaro M."/>
            <person name="Sun H."/>
            <person name="Tritt A."/>
            <person name="Yoshinaga Y."/>
            <person name="Zwiers L.-H."/>
            <person name="Turgeon B."/>
            <person name="Goodwin S."/>
            <person name="Spatafora J."/>
            <person name="Crous P."/>
            <person name="Grigoriev I."/>
        </authorList>
    </citation>
    <scope>NUCLEOTIDE SEQUENCE</scope>
    <source>
        <strain evidence="2">CBS 123094</strain>
    </source>
</reference>